<dbReference type="GO" id="GO:0005737">
    <property type="term" value="C:cytoplasm"/>
    <property type="evidence" value="ECO:0007669"/>
    <property type="project" value="InterPro"/>
</dbReference>
<dbReference type="GO" id="GO:0006526">
    <property type="term" value="P:L-arginine biosynthetic process"/>
    <property type="evidence" value="ECO:0007669"/>
    <property type="project" value="UniProtKB-KW"/>
</dbReference>
<keyword evidence="3" id="KW-0055">Arginine biosynthesis</keyword>
<keyword evidence="6" id="KW-0547">Nucleotide-binding</keyword>
<dbReference type="Pfam" id="PF00696">
    <property type="entry name" value="AA_kinase"/>
    <property type="match status" value="1"/>
</dbReference>
<feature type="domain" description="Aspartate/glutamate/uridylate kinase" evidence="10">
    <location>
        <begin position="7"/>
        <end position="219"/>
    </location>
</feature>
<dbReference type="PIRSF" id="PIRSF000728">
    <property type="entry name" value="NAGK"/>
    <property type="match status" value="1"/>
</dbReference>
<dbReference type="NCBIfam" id="TIGR00761">
    <property type="entry name" value="argB"/>
    <property type="match status" value="1"/>
</dbReference>
<keyword evidence="7 11" id="KW-0418">Kinase</keyword>
<name>A0A1G8TMJ8_9BACI</name>
<dbReference type="STRING" id="86666.SAMN04490247_1864"/>
<evidence type="ECO:0000256" key="5">
    <source>
        <dbReference type="ARBA" id="ARBA00022679"/>
    </source>
</evidence>
<gene>
    <name evidence="11" type="ORF">SAMN04490247_1864</name>
</gene>
<dbReference type="InterPro" id="IPR001048">
    <property type="entry name" value="Asp/Glu/Uridylate_kinase"/>
</dbReference>
<reference evidence="12" key="1">
    <citation type="submission" date="2016-10" db="EMBL/GenBank/DDBJ databases">
        <authorList>
            <person name="Varghese N."/>
            <person name="Submissions S."/>
        </authorList>
    </citation>
    <scope>NUCLEOTIDE SEQUENCE [LARGE SCALE GENOMIC DNA]</scope>
    <source>
        <strain evidence="12">DSM 4771</strain>
    </source>
</reference>
<dbReference type="PANTHER" id="PTHR23342:SF0">
    <property type="entry name" value="N-ACETYLGLUTAMATE SYNTHASE, MITOCHONDRIAL"/>
    <property type="match status" value="1"/>
</dbReference>
<dbReference type="Proteomes" id="UP000199225">
    <property type="component" value="Unassembled WGS sequence"/>
</dbReference>
<evidence type="ECO:0000256" key="4">
    <source>
        <dbReference type="ARBA" id="ARBA00022605"/>
    </source>
</evidence>
<dbReference type="GO" id="GO:0003991">
    <property type="term" value="F:acetylglutamate kinase activity"/>
    <property type="evidence" value="ECO:0007669"/>
    <property type="project" value="UniProtKB-EC"/>
</dbReference>
<dbReference type="SUPFAM" id="SSF53633">
    <property type="entry name" value="Carbamate kinase-like"/>
    <property type="match status" value="1"/>
</dbReference>
<keyword evidence="8" id="KW-0067">ATP-binding</keyword>
<keyword evidence="5" id="KW-0808">Transferase</keyword>
<evidence type="ECO:0000256" key="8">
    <source>
        <dbReference type="ARBA" id="ARBA00022840"/>
    </source>
</evidence>
<dbReference type="Gene3D" id="3.40.1160.10">
    <property type="entry name" value="Acetylglutamate kinase-like"/>
    <property type="match status" value="1"/>
</dbReference>
<dbReference type="PANTHER" id="PTHR23342">
    <property type="entry name" value="N-ACETYLGLUTAMATE SYNTHASE"/>
    <property type="match status" value="1"/>
</dbReference>
<evidence type="ECO:0000313" key="11">
    <source>
        <dbReference type="EMBL" id="SDJ42643.1"/>
    </source>
</evidence>
<dbReference type="EMBL" id="FNEV01000005">
    <property type="protein sequence ID" value="SDJ42643.1"/>
    <property type="molecule type" value="Genomic_DNA"/>
</dbReference>
<dbReference type="AlphaFoldDB" id="A0A1G8TMJ8"/>
<evidence type="ECO:0000256" key="9">
    <source>
        <dbReference type="ARBA" id="ARBA00048141"/>
    </source>
</evidence>
<evidence type="ECO:0000256" key="2">
    <source>
        <dbReference type="ARBA" id="ARBA00013065"/>
    </source>
</evidence>
<evidence type="ECO:0000313" key="12">
    <source>
        <dbReference type="Proteomes" id="UP000199225"/>
    </source>
</evidence>
<accession>A0A1G8TMJ8</accession>
<comment type="pathway">
    <text evidence="1">Amino-acid biosynthesis; L-arginine biosynthesis; N(2)-acetyl-L-ornithine from L-glutamate: step 2/4.</text>
</comment>
<dbReference type="CDD" id="cd04238">
    <property type="entry name" value="AAK_NAGK-like"/>
    <property type="match status" value="1"/>
</dbReference>
<keyword evidence="12" id="KW-1185">Reference proteome</keyword>
<proteinExistence type="predicted"/>
<protein>
    <recommendedName>
        <fullName evidence="2">acetylglutamate kinase</fullName>
        <ecNumber evidence="2">2.7.2.8</ecNumber>
    </recommendedName>
</protein>
<evidence type="ECO:0000259" key="10">
    <source>
        <dbReference type="Pfam" id="PF00696"/>
    </source>
</evidence>
<evidence type="ECO:0000256" key="7">
    <source>
        <dbReference type="ARBA" id="ARBA00022777"/>
    </source>
</evidence>
<dbReference type="InterPro" id="IPR004662">
    <property type="entry name" value="AcgluKinase_fam"/>
</dbReference>
<dbReference type="GO" id="GO:0005524">
    <property type="term" value="F:ATP binding"/>
    <property type="evidence" value="ECO:0007669"/>
    <property type="project" value="UniProtKB-KW"/>
</dbReference>
<sequence length="245" mass="26737">MLDELEKEFLQSVKELKEHYDFIVVHGAGPDISSKLKALNVNAPFIQGLRKTTKPAMEVVETVLSGTKNRELTGKFIEEGVHAVGLKGCDGMIRADYLDYDAYGYVGTSPEVETELLSHLLSGGFLPVVAPLGRTESGDIVNINADTAAAGIARALDAEKLIFVTDVPGVMKNKEVLTKLTSRDINQLIEEKTIDGGMIPKVRGAEEALSETLEEVMITSGKQPIIQNNAWQGTIIHKERKETMT</sequence>
<dbReference type="EC" id="2.7.2.8" evidence="2"/>
<organism evidence="11 12">
    <name type="scientific">Salimicrobium halophilum</name>
    <dbReference type="NCBI Taxonomy" id="86666"/>
    <lineage>
        <taxon>Bacteria</taxon>
        <taxon>Bacillati</taxon>
        <taxon>Bacillota</taxon>
        <taxon>Bacilli</taxon>
        <taxon>Bacillales</taxon>
        <taxon>Bacillaceae</taxon>
        <taxon>Salimicrobium</taxon>
    </lineage>
</organism>
<comment type="catalytic activity">
    <reaction evidence="9">
        <text>N-acetyl-L-glutamate + ATP = N-acetyl-L-glutamyl 5-phosphate + ADP</text>
        <dbReference type="Rhea" id="RHEA:14629"/>
        <dbReference type="ChEBI" id="CHEBI:30616"/>
        <dbReference type="ChEBI" id="CHEBI:44337"/>
        <dbReference type="ChEBI" id="CHEBI:57936"/>
        <dbReference type="ChEBI" id="CHEBI:456216"/>
        <dbReference type="EC" id="2.7.2.8"/>
    </reaction>
</comment>
<evidence type="ECO:0000256" key="6">
    <source>
        <dbReference type="ARBA" id="ARBA00022741"/>
    </source>
</evidence>
<evidence type="ECO:0000256" key="1">
    <source>
        <dbReference type="ARBA" id="ARBA00004828"/>
    </source>
</evidence>
<keyword evidence="4" id="KW-0028">Amino-acid biosynthesis</keyword>
<evidence type="ECO:0000256" key="3">
    <source>
        <dbReference type="ARBA" id="ARBA00022571"/>
    </source>
</evidence>
<dbReference type="InterPro" id="IPR036393">
    <property type="entry name" value="AceGlu_kinase-like_sf"/>
</dbReference>